<evidence type="ECO:0000313" key="13">
    <source>
        <dbReference type="RefSeq" id="XP_037890529.1"/>
    </source>
</evidence>
<comment type="similarity">
    <text evidence="1">Belongs to the ZC2HC1 family.</text>
</comment>
<feature type="compositionally biased region" description="Low complexity" evidence="7">
    <location>
        <begin position="119"/>
        <end position="140"/>
    </location>
</feature>
<evidence type="ECO:0000256" key="4">
    <source>
        <dbReference type="ARBA" id="ARBA00022833"/>
    </source>
</evidence>
<name>A0A9C5Z635_9MUSC</name>
<dbReference type="PANTHER" id="PTHR14649">
    <property type="entry name" value="ZINC FINGER C2HC DOMAIN-CONTAINING PROTEIN 1C"/>
    <property type="match status" value="1"/>
</dbReference>
<feature type="region of interest" description="Disordered" evidence="7">
    <location>
        <begin position="261"/>
        <end position="324"/>
    </location>
</feature>
<feature type="domain" description="C2HC/C3H-type" evidence="8">
    <location>
        <begin position="454"/>
        <end position="483"/>
    </location>
</feature>
<dbReference type="PANTHER" id="PTHR14649:SF1">
    <property type="entry name" value="ZINC FINGER C2HC DOMAIN-CONTAINING PROTEIN 1C"/>
    <property type="match status" value="1"/>
</dbReference>
<evidence type="ECO:0000313" key="11">
    <source>
        <dbReference type="RefSeq" id="XP_037890527.1"/>
    </source>
</evidence>
<dbReference type="PROSITE" id="PS52027">
    <property type="entry name" value="ZF_C2HC_C3H"/>
    <property type="match status" value="2"/>
</dbReference>
<feature type="region of interest" description="Disordered" evidence="7">
    <location>
        <begin position="117"/>
        <end position="143"/>
    </location>
</feature>
<dbReference type="AlphaFoldDB" id="A0A9C5Z635"/>
<evidence type="ECO:0000256" key="1">
    <source>
        <dbReference type="ARBA" id="ARBA00010843"/>
    </source>
</evidence>
<evidence type="ECO:0000256" key="2">
    <source>
        <dbReference type="ARBA" id="ARBA00022723"/>
    </source>
</evidence>
<dbReference type="RefSeq" id="XP_037890525.1">
    <property type="nucleotide sequence ID" value="XM_038034597.1"/>
</dbReference>
<dbReference type="RefSeq" id="XP_037890527.1">
    <property type="nucleotide sequence ID" value="XM_038034599.1"/>
</dbReference>
<dbReference type="Pfam" id="PF13913">
    <property type="entry name" value="zf-C2HC_2"/>
    <property type="match status" value="2"/>
</dbReference>
<dbReference type="KEGG" id="gfs:119638031"/>
<feature type="compositionally biased region" description="Basic and acidic residues" evidence="7">
    <location>
        <begin position="57"/>
        <end position="72"/>
    </location>
</feature>
<reference evidence="10 11" key="1">
    <citation type="submission" date="2025-04" db="UniProtKB">
        <authorList>
            <consortium name="RefSeq"/>
        </authorList>
    </citation>
    <scope>IDENTIFICATION</scope>
    <source>
        <tissue evidence="10 11">Whole body pupa</tissue>
    </source>
</reference>
<keyword evidence="5" id="KW-0175">Coiled coil</keyword>
<evidence type="ECO:0000256" key="5">
    <source>
        <dbReference type="ARBA" id="ARBA00023054"/>
    </source>
</evidence>
<organism evidence="9 13">
    <name type="scientific">Glossina fuscipes</name>
    <dbReference type="NCBI Taxonomy" id="7396"/>
    <lineage>
        <taxon>Eukaryota</taxon>
        <taxon>Metazoa</taxon>
        <taxon>Ecdysozoa</taxon>
        <taxon>Arthropoda</taxon>
        <taxon>Hexapoda</taxon>
        <taxon>Insecta</taxon>
        <taxon>Pterygota</taxon>
        <taxon>Neoptera</taxon>
        <taxon>Endopterygota</taxon>
        <taxon>Diptera</taxon>
        <taxon>Brachycera</taxon>
        <taxon>Muscomorpha</taxon>
        <taxon>Hippoboscoidea</taxon>
        <taxon>Glossinidae</taxon>
        <taxon>Glossina</taxon>
    </lineage>
</organism>
<proteinExistence type="inferred from homology"/>
<dbReference type="GO" id="GO:0008270">
    <property type="term" value="F:zinc ion binding"/>
    <property type="evidence" value="ECO:0007669"/>
    <property type="project" value="UniProtKB-KW"/>
</dbReference>
<evidence type="ECO:0000313" key="9">
    <source>
        <dbReference type="Proteomes" id="UP000092443"/>
    </source>
</evidence>
<keyword evidence="3 6" id="KW-0863">Zinc-finger</keyword>
<dbReference type="InterPro" id="IPR026104">
    <property type="entry name" value="ZNF_C2HC_dom_1C"/>
</dbReference>
<evidence type="ECO:0000313" key="10">
    <source>
        <dbReference type="RefSeq" id="XP_037890525.1"/>
    </source>
</evidence>
<sequence>MASQGVAANSKLAQMQMTFQRKQLLEREQKKIALTSGDGPAERTLTKGPIGNGKVRQMFDDRRRGAGIDRSHPLKPITTTTTTTRNVDTNNSSSSSTSSAMKSIQNGKRTFNSIRRKSLNNSNNNNNNLNSSCTSSSSPNQLKKKSIAMTKSYGALTNSSAFAMQDFDDMDNLENETFPKEFSSMSLNNNRVGQNSQALGGDRNNNNNNNSLERNALNGASGGAGIHKRVAAGNIKLKPLTKKLTNTAPSATTKTIMRTPITSSGNRATSTPSRLSPLNSPKSYIPSSSGTSNKAFLATPPTRTTHGTGTGGRNTASSSMADPVEEKPSAYERMGTCRYCQRHFKEDRLDKHEDVCKKMINSKRKIFNATVHRVKGTEAEVYLKKAEKAPRYGSAAAAHNMKMEPNAAVKKSNWRKKHEEFISAIREAKKVQAYLAKGGKLSDLPPPPPSENPDYIQCPHCSRRFNEAAAERHIPKCATMMHNKPRPGAQAAQRRR</sequence>
<dbReference type="Proteomes" id="UP000092443">
    <property type="component" value="Unplaced"/>
</dbReference>
<dbReference type="InterPro" id="IPR049899">
    <property type="entry name" value="Znf_C2HC_C3H"/>
</dbReference>
<keyword evidence="9" id="KW-1185">Reference proteome</keyword>
<evidence type="ECO:0000256" key="3">
    <source>
        <dbReference type="ARBA" id="ARBA00022771"/>
    </source>
</evidence>
<evidence type="ECO:0000259" key="8">
    <source>
        <dbReference type="PROSITE" id="PS52027"/>
    </source>
</evidence>
<feature type="compositionally biased region" description="Polar residues" evidence="7">
    <location>
        <begin position="261"/>
        <end position="294"/>
    </location>
</feature>
<gene>
    <name evidence="10 11 12 13 14" type="primary">LOC119638031</name>
</gene>
<feature type="region of interest" description="Disordered" evidence="7">
    <location>
        <begin position="36"/>
        <end position="105"/>
    </location>
</feature>
<evidence type="ECO:0000256" key="6">
    <source>
        <dbReference type="PROSITE-ProRule" id="PRU01371"/>
    </source>
</evidence>
<evidence type="ECO:0000313" key="14">
    <source>
        <dbReference type="RefSeq" id="XP_037890530.1"/>
    </source>
</evidence>
<dbReference type="RefSeq" id="XP_037890528.1">
    <property type="nucleotide sequence ID" value="XM_038034600.1"/>
</dbReference>
<dbReference type="RefSeq" id="XP_037890529.1">
    <property type="nucleotide sequence ID" value="XM_038034601.1"/>
</dbReference>
<evidence type="ECO:0000256" key="7">
    <source>
        <dbReference type="SAM" id="MobiDB-lite"/>
    </source>
</evidence>
<dbReference type="GeneID" id="119638031"/>
<keyword evidence="4" id="KW-0862">Zinc</keyword>
<protein>
    <submittedName>
        <fullName evidence="10 11">Bromodomain-containing protein DDB_G0270170 isoform X1</fullName>
    </submittedName>
</protein>
<feature type="region of interest" description="Disordered" evidence="7">
    <location>
        <begin position="184"/>
        <end position="220"/>
    </location>
</feature>
<accession>A0A9C5Z635</accession>
<dbReference type="RefSeq" id="XP_037890530.1">
    <property type="nucleotide sequence ID" value="XM_038034602.1"/>
</dbReference>
<evidence type="ECO:0000313" key="12">
    <source>
        <dbReference type="RefSeq" id="XP_037890528.1"/>
    </source>
</evidence>
<feature type="compositionally biased region" description="Low complexity" evidence="7">
    <location>
        <begin position="78"/>
        <end position="99"/>
    </location>
</feature>
<keyword evidence="2" id="KW-0479">Metal-binding</keyword>
<feature type="compositionally biased region" description="Polar residues" evidence="7">
    <location>
        <begin position="184"/>
        <end position="198"/>
    </location>
</feature>
<feature type="domain" description="C2HC/C3H-type" evidence="8">
    <location>
        <begin position="333"/>
        <end position="362"/>
    </location>
</feature>
<dbReference type="Gene3D" id="3.30.160.60">
    <property type="entry name" value="Classic Zinc Finger"/>
    <property type="match status" value="1"/>
</dbReference>